<organism evidence="1 2">
    <name type="scientific">Citrobacter amalonaticus</name>
    <dbReference type="NCBI Taxonomy" id="35703"/>
    <lineage>
        <taxon>Bacteria</taxon>
        <taxon>Pseudomonadati</taxon>
        <taxon>Pseudomonadota</taxon>
        <taxon>Gammaproteobacteria</taxon>
        <taxon>Enterobacterales</taxon>
        <taxon>Enterobacteriaceae</taxon>
        <taxon>Citrobacter</taxon>
    </lineage>
</organism>
<dbReference type="InterPro" id="IPR009420">
    <property type="entry name" value="FlhE"/>
</dbReference>
<dbReference type="OrthoDB" id="6521367at2"/>
<dbReference type="AlphaFoldDB" id="A0A2S4RQ02"/>
<sequence length="129" mass="13840">MLLSGLFFPLAVNAASGSWTQKTAGGTISTGKQILASRTLTAPAGVPAQAMTTSISWQIQLLSPPPPGLEIKLCTARRCIRLPGLTGRQTVTVPMQAQVPYRFVYSVNSQGQLRPTLNVVSNQLTINYR</sequence>
<dbReference type="EMBL" id="PQLX01000021">
    <property type="protein sequence ID" value="POU59096.1"/>
    <property type="molecule type" value="Genomic_DNA"/>
</dbReference>
<name>A0A2S4RQ02_CITAM</name>
<keyword evidence="1" id="KW-0282">Flagellum</keyword>
<keyword evidence="1" id="KW-0969">Cilium</keyword>
<accession>A0A2S4RQ02</accession>
<gene>
    <name evidence="1" type="ORF">C3430_27025</name>
</gene>
<comment type="caution">
    <text evidence="1">The sequence shown here is derived from an EMBL/GenBank/DDBJ whole genome shotgun (WGS) entry which is preliminary data.</text>
</comment>
<proteinExistence type="predicted"/>
<evidence type="ECO:0000313" key="1">
    <source>
        <dbReference type="EMBL" id="POU59096.1"/>
    </source>
</evidence>
<evidence type="ECO:0000313" key="2">
    <source>
        <dbReference type="Proteomes" id="UP000237003"/>
    </source>
</evidence>
<protein>
    <submittedName>
        <fullName evidence="1">Flagellar protein FlhE</fullName>
    </submittedName>
</protein>
<reference evidence="1 2" key="1">
    <citation type="submission" date="2018-01" db="EMBL/GenBank/DDBJ databases">
        <title>Complete genome sequences of 14 Citrobacter spp. isolated from plant in Canada.</title>
        <authorList>
            <person name="Bhandare S.G."/>
            <person name="Colavecchio A."/>
            <person name="Jeukens J."/>
            <person name="Emond-Rheault J.-G."/>
            <person name="Freschi L."/>
            <person name="Hamel J."/>
            <person name="Kukavica-Ibrulj I."/>
            <person name="Levesque R."/>
            <person name="Goodridge L."/>
        </authorList>
    </citation>
    <scope>NUCLEOTIDE SEQUENCE [LARGE SCALE GENOMIC DNA]</scope>
    <source>
        <strain evidence="1 2">S1285</strain>
    </source>
</reference>
<keyword evidence="1" id="KW-0966">Cell projection</keyword>
<dbReference type="Pfam" id="PF06366">
    <property type="entry name" value="FlhE"/>
    <property type="match status" value="1"/>
</dbReference>
<dbReference type="Proteomes" id="UP000237003">
    <property type="component" value="Unassembled WGS sequence"/>
</dbReference>